<dbReference type="RefSeq" id="WP_035205826.1">
    <property type="nucleotide sequence ID" value="NZ_BOQQ01000004.1"/>
</dbReference>
<dbReference type="EMBL" id="NPCC01000012">
    <property type="protein sequence ID" value="PAE88782.1"/>
    <property type="molecule type" value="Genomic_DNA"/>
</dbReference>
<dbReference type="AlphaFoldDB" id="A0A268NZ58"/>
<evidence type="ECO:0000256" key="4">
    <source>
        <dbReference type="ARBA" id="ARBA00022729"/>
    </source>
</evidence>
<dbReference type="InterPro" id="IPR006128">
    <property type="entry name" value="Lipoprotein_PsaA-like"/>
</dbReference>
<dbReference type="PANTHER" id="PTHR42953">
    <property type="entry name" value="HIGH-AFFINITY ZINC UPTAKE SYSTEM PROTEIN ZNUA-RELATED"/>
    <property type="match status" value="1"/>
</dbReference>
<evidence type="ECO:0000256" key="5">
    <source>
        <dbReference type="RuleBase" id="RU003512"/>
    </source>
</evidence>
<accession>A0A268NZ58</accession>
<evidence type="ECO:0000256" key="1">
    <source>
        <dbReference type="ARBA" id="ARBA00004196"/>
    </source>
</evidence>
<organism evidence="7 8">
    <name type="scientific">Shouchella clausii</name>
    <name type="common">Alkalihalobacillus clausii</name>
    <dbReference type="NCBI Taxonomy" id="79880"/>
    <lineage>
        <taxon>Bacteria</taxon>
        <taxon>Bacillati</taxon>
        <taxon>Bacillota</taxon>
        <taxon>Bacilli</taxon>
        <taxon>Bacillales</taxon>
        <taxon>Bacillaceae</taxon>
        <taxon>Shouchella</taxon>
    </lineage>
</organism>
<dbReference type="Pfam" id="PF01297">
    <property type="entry name" value="ZnuA"/>
    <property type="match status" value="1"/>
</dbReference>
<comment type="caution">
    <text evidence="7">The sequence shown here is derived from an EMBL/GenBank/DDBJ whole genome shotgun (WGS) entry which is preliminary data.</text>
</comment>
<name>A0A268NZ58_SHOCL</name>
<protein>
    <submittedName>
        <fullName evidence="7">Manganese transporter</fullName>
    </submittedName>
</protein>
<keyword evidence="3" id="KW-0479">Metal-binding</keyword>
<evidence type="ECO:0000313" key="8">
    <source>
        <dbReference type="Proteomes" id="UP000216207"/>
    </source>
</evidence>
<keyword evidence="4 6" id="KW-0732">Signal</keyword>
<sequence length="320" mass="34470">MSLNKNIWGISSISAAVVLLAATGCSDGAGGEVEPSEDDPIQVVATIAQIGEPLERIGGDFVEVKTIMGPGVDPHLYEASQSDLQTISNADVIFYNGLHLEAQMSDVFANVDVPALAIGEEVAESELLDDEEDASATDPHIWFDVNMWQQAIDAAVEQLKEIAPSEADYFEQNKQDYFAELDELYTFSVEKLGEIPEEQRILVTAHDAFQYFGRMNNIEVVGLQGLSTEDEVGISDIQSTIDTIVEKQVPAVFVESSVNDSSIQAVIEGAGEAGVDIELGGTLYSDAMGEAGTEEGTYIGMYRHNVETIYDALMNGGGQD</sequence>
<proteinExistence type="inferred from homology"/>
<evidence type="ECO:0000256" key="3">
    <source>
        <dbReference type="ARBA" id="ARBA00022723"/>
    </source>
</evidence>
<gene>
    <name evidence="7" type="ORF">CHH72_10415</name>
</gene>
<dbReference type="GO" id="GO:0007155">
    <property type="term" value="P:cell adhesion"/>
    <property type="evidence" value="ECO:0007669"/>
    <property type="project" value="InterPro"/>
</dbReference>
<dbReference type="InterPro" id="IPR006129">
    <property type="entry name" value="AdhesinB"/>
</dbReference>
<dbReference type="PRINTS" id="PR00691">
    <property type="entry name" value="ADHESINB"/>
</dbReference>
<dbReference type="GO" id="GO:0030001">
    <property type="term" value="P:metal ion transport"/>
    <property type="evidence" value="ECO:0007669"/>
    <property type="project" value="InterPro"/>
</dbReference>
<feature type="chain" id="PRO_5039369093" evidence="6">
    <location>
        <begin position="22"/>
        <end position="320"/>
    </location>
</feature>
<dbReference type="GO" id="GO:0046872">
    <property type="term" value="F:metal ion binding"/>
    <property type="evidence" value="ECO:0007669"/>
    <property type="project" value="UniProtKB-KW"/>
</dbReference>
<evidence type="ECO:0000256" key="2">
    <source>
        <dbReference type="ARBA" id="ARBA00022448"/>
    </source>
</evidence>
<feature type="signal peptide" evidence="6">
    <location>
        <begin position="1"/>
        <end position="21"/>
    </location>
</feature>
<dbReference type="GO" id="GO:0030313">
    <property type="term" value="C:cell envelope"/>
    <property type="evidence" value="ECO:0007669"/>
    <property type="project" value="UniProtKB-SubCell"/>
</dbReference>
<dbReference type="Gene3D" id="3.40.50.1980">
    <property type="entry name" value="Nitrogenase molybdenum iron protein domain"/>
    <property type="match status" value="2"/>
</dbReference>
<evidence type="ECO:0000313" key="7">
    <source>
        <dbReference type="EMBL" id="PAE88782.1"/>
    </source>
</evidence>
<dbReference type="InterPro" id="IPR006127">
    <property type="entry name" value="ZnuA-like"/>
</dbReference>
<comment type="similarity">
    <text evidence="5">Belongs to the bacterial solute-binding protein 9 family.</text>
</comment>
<dbReference type="PRINTS" id="PR00690">
    <property type="entry name" value="ADHESNFAMILY"/>
</dbReference>
<dbReference type="PROSITE" id="PS51257">
    <property type="entry name" value="PROKAR_LIPOPROTEIN"/>
    <property type="match status" value="1"/>
</dbReference>
<reference evidence="7 8" key="1">
    <citation type="submission" date="2017-07" db="EMBL/GenBank/DDBJ databases">
        <title>Isolation and whole genome analysis of endospore-forming bacteria from heroin.</title>
        <authorList>
            <person name="Kalinowski J."/>
            <person name="Ahrens B."/>
            <person name="Al-Dilaimi A."/>
            <person name="Winkler A."/>
            <person name="Wibberg D."/>
            <person name="Schleenbecker U."/>
            <person name="Ruckert C."/>
            <person name="Wolfel R."/>
            <person name="Grass G."/>
        </authorList>
    </citation>
    <scope>NUCLEOTIDE SEQUENCE [LARGE SCALE GENOMIC DNA]</scope>
    <source>
        <strain evidence="7 8">7539</strain>
    </source>
</reference>
<keyword evidence="2 5" id="KW-0813">Transport</keyword>
<dbReference type="SUPFAM" id="SSF53807">
    <property type="entry name" value="Helical backbone' metal receptor"/>
    <property type="match status" value="1"/>
</dbReference>
<dbReference type="Proteomes" id="UP000216207">
    <property type="component" value="Unassembled WGS sequence"/>
</dbReference>
<dbReference type="InterPro" id="IPR050492">
    <property type="entry name" value="Bact_metal-bind_prot9"/>
</dbReference>
<comment type="subcellular location">
    <subcellularLocation>
        <location evidence="1">Cell envelope</location>
    </subcellularLocation>
</comment>
<dbReference type="PANTHER" id="PTHR42953:SF1">
    <property type="entry name" value="METAL-BINDING PROTEIN HI_0362-RELATED"/>
    <property type="match status" value="1"/>
</dbReference>
<evidence type="ECO:0000256" key="6">
    <source>
        <dbReference type="SAM" id="SignalP"/>
    </source>
</evidence>